<proteinExistence type="predicted"/>
<feature type="region of interest" description="Disordered" evidence="1">
    <location>
        <begin position="95"/>
        <end position="114"/>
    </location>
</feature>
<keyword evidence="3" id="KW-1185">Reference proteome</keyword>
<dbReference type="EMBL" id="FUYE01000010">
    <property type="protein sequence ID" value="SKB00469.1"/>
    <property type="molecule type" value="Genomic_DNA"/>
</dbReference>
<gene>
    <name evidence="2" type="ORF">SAMN02745166_03147</name>
</gene>
<evidence type="ECO:0000313" key="2">
    <source>
        <dbReference type="EMBL" id="SKB00469.1"/>
    </source>
</evidence>
<accession>A0A1T4YFC5</accession>
<evidence type="ECO:0000256" key="1">
    <source>
        <dbReference type="SAM" id="MobiDB-lite"/>
    </source>
</evidence>
<dbReference type="AlphaFoldDB" id="A0A1T4YFC5"/>
<name>A0A1T4YFC5_9BACT</name>
<protein>
    <submittedName>
        <fullName evidence="2">Uncharacterized protein</fullName>
    </submittedName>
</protein>
<reference evidence="3" key="1">
    <citation type="submission" date="2017-02" db="EMBL/GenBank/DDBJ databases">
        <authorList>
            <person name="Varghese N."/>
            <person name="Submissions S."/>
        </authorList>
    </citation>
    <scope>NUCLEOTIDE SEQUENCE [LARGE SCALE GENOMIC DNA]</scope>
    <source>
        <strain evidence="3">ATCC 700200</strain>
    </source>
</reference>
<sequence length="114" mass="13140">MIPILQVLDNHRQKYLKSCSASLVEILLKFHEKVPLDYFELQDQYQNENIGLTHFRDQEIQGLHIHCHSESTGHETQESAGLPYLLTKLSERGNGEGRQTYRHGFPLLGTNPIQ</sequence>
<evidence type="ECO:0000313" key="3">
    <source>
        <dbReference type="Proteomes" id="UP000190774"/>
    </source>
</evidence>
<dbReference type="Proteomes" id="UP000190774">
    <property type="component" value="Unassembled WGS sequence"/>
</dbReference>
<organism evidence="2 3">
    <name type="scientific">Prosthecobacter debontii</name>
    <dbReference type="NCBI Taxonomy" id="48467"/>
    <lineage>
        <taxon>Bacteria</taxon>
        <taxon>Pseudomonadati</taxon>
        <taxon>Verrucomicrobiota</taxon>
        <taxon>Verrucomicrobiia</taxon>
        <taxon>Verrucomicrobiales</taxon>
        <taxon>Verrucomicrobiaceae</taxon>
        <taxon>Prosthecobacter</taxon>
    </lineage>
</organism>